<evidence type="ECO:0000256" key="8">
    <source>
        <dbReference type="ARBA" id="ARBA00034015"/>
    </source>
</evidence>
<dbReference type="InterPro" id="IPR016191">
    <property type="entry name" value="Ribonuclease/ribotoxin"/>
</dbReference>
<name>A0A2J6PDL9_9HELO</name>
<evidence type="ECO:0000313" key="11">
    <source>
        <dbReference type="Proteomes" id="UP000235672"/>
    </source>
</evidence>
<sequence length="133" mass="13939">MRFASIIFLFAASVAAQSISDEPTSSDCDGTTYSQENIDDAATAALSYYASGQTVGRDSYPHQYKDYEGFSFACSAPFLEFPILTSGVYSGGSPGADRVIIGSISSDESSAEYCAVITHDGQSGNAFGECSDS</sequence>
<evidence type="ECO:0000256" key="7">
    <source>
        <dbReference type="ARBA" id="ARBA00023239"/>
    </source>
</evidence>
<evidence type="ECO:0000256" key="9">
    <source>
        <dbReference type="SAM" id="SignalP"/>
    </source>
</evidence>
<dbReference type="Gene3D" id="3.10.450.30">
    <property type="entry name" value="Microbial ribonucleases"/>
    <property type="match status" value="1"/>
</dbReference>
<proteinExistence type="inferred from homology"/>
<reference evidence="10 11" key="1">
    <citation type="submission" date="2016-05" db="EMBL/GenBank/DDBJ databases">
        <title>A degradative enzymes factory behind the ericoid mycorrhizal symbiosis.</title>
        <authorList>
            <consortium name="DOE Joint Genome Institute"/>
            <person name="Martino E."/>
            <person name="Morin E."/>
            <person name="Grelet G."/>
            <person name="Kuo A."/>
            <person name="Kohler A."/>
            <person name="Daghino S."/>
            <person name="Barry K."/>
            <person name="Choi C."/>
            <person name="Cichocki N."/>
            <person name="Clum A."/>
            <person name="Copeland A."/>
            <person name="Hainaut M."/>
            <person name="Haridas S."/>
            <person name="Labutti K."/>
            <person name="Lindquist E."/>
            <person name="Lipzen A."/>
            <person name="Khouja H.-R."/>
            <person name="Murat C."/>
            <person name="Ohm R."/>
            <person name="Olson A."/>
            <person name="Spatafora J."/>
            <person name="Veneault-Fourrey C."/>
            <person name="Henrissat B."/>
            <person name="Grigoriev I."/>
            <person name="Martin F."/>
            <person name="Perotto S."/>
        </authorList>
    </citation>
    <scope>NUCLEOTIDE SEQUENCE [LARGE SCALE GENOMIC DNA]</scope>
    <source>
        <strain evidence="10 11">UAMH 7357</strain>
    </source>
</reference>
<dbReference type="PANTHER" id="PTHR42104">
    <property type="entry name" value="EXTRACELLULAR GUANYL-SPECIFIC RIBONUCLEASE RNTA (AFU_ORTHOLOGUE AFUA_4G03230)"/>
    <property type="match status" value="1"/>
</dbReference>
<comment type="similarity">
    <text evidence="1">Belongs to the ribonuclease N1/T1 family.</text>
</comment>
<dbReference type="GO" id="GO:0046589">
    <property type="term" value="F:ribonuclease T1 activity"/>
    <property type="evidence" value="ECO:0007669"/>
    <property type="project" value="UniProtKB-EC"/>
</dbReference>
<evidence type="ECO:0000256" key="3">
    <source>
        <dbReference type="ARBA" id="ARBA00022722"/>
    </source>
</evidence>
<feature type="signal peptide" evidence="9">
    <location>
        <begin position="1"/>
        <end position="16"/>
    </location>
</feature>
<evidence type="ECO:0000256" key="1">
    <source>
        <dbReference type="ARBA" id="ARBA00009006"/>
    </source>
</evidence>
<evidence type="ECO:0000256" key="2">
    <source>
        <dbReference type="ARBA" id="ARBA00012549"/>
    </source>
</evidence>
<dbReference type="EMBL" id="KZ613567">
    <property type="protein sequence ID" value="PMD12083.1"/>
    <property type="molecule type" value="Genomic_DNA"/>
</dbReference>
<feature type="chain" id="PRO_5014405381" description="ribonuclease T1" evidence="9">
    <location>
        <begin position="17"/>
        <end position="133"/>
    </location>
</feature>
<gene>
    <name evidence="10" type="ORF">NA56DRAFT_639565</name>
</gene>
<dbReference type="PANTHER" id="PTHR42104:SF1">
    <property type="entry name" value="EXTRACELLULAR GUANYL-SPECIFIC RIBONUCLEASE RNTA (AFU_ORTHOLOGUE AFUA_4G03230)"/>
    <property type="match status" value="1"/>
</dbReference>
<evidence type="ECO:0000256" key="5">
    <source>
        <dbReference type="ARBA" id="ARBA00022801"/>
    </source>
</evidence>
<protein>
    <recommendedName>
        <fullName evidence="2">ribonuclease T1</fullName>
        <ecNumber evidence="2">4.6.1.24</ecNumber>
    </recommendedName>
</protein>
<keyword evidence="7" id="KW-0456">Lyase</keyword>
<dbReference type="SUPFAM" id="SSF53933">
    <property type="entry name" value="Microbial ribonucleases"/>
    <property type="match status" value="1"/>
</dbReference>
<dbReference type="InterPro" id="IPR000026">
    <property type="entry name" value="N1-like"/>
</dbReference>
<dbReference type="Pfam" id="PF00545">
    <property type="entry name" value="Ribonuclease"/>
    <property type="match status" value="1"/>
</dbReference>
<dbReference type="EC" id="4.6.1.24" evidence="2"/>
<keyword evidence="5" id="KW-0378">Hydrolase</keyword>
<keyword evidence="3" id="KW-0540">Nuclease</keyword>
<evidence type="ECO:0000256" key="6">
    <source>
        <dbReference type="ARBA" id="ARBA00023157"/>
    </source>
</evidence>
<organism evidence="10 11">
    <name type="scientific">Hyaloscypha hepaticicola</name>
    <dbReference type="NCBI Taxonomy" id="2082293"/>
    <lineage>
        <taxon>Eukaryota</taxon>
        <taxon>Fungi</taxon>
        <taxon>Dikarya</taxon>
        <taxon>Ascomycota</taxon>
        <taxon>Pezizomycotina</taxon>
        <taxon>Leotiomycetes</taxon>
        <taxon>Helotiales</taxon>
        <taxon>Hyaloscyphaceae</taxon>
        <taxon>Hyaloscypha</taxon>
    </lineage>
</organism>
<dbReference type="GO" id="GO:0003723">
    <property type="term" value="F:RNA binding"/>
    <property type="evidence" value="ECO:0007669"/>
    <property type="project" value="InterPro"/>
</dbReference>
<evidence type="ECO:0000313" key="10">
    <source>
        <dbReference type="EMBL" id="PMD12083.1"/>
    </source>
</evidence>
<keyword evidence="6" id="KW-1015">Disulfide bond</keyword>
<keyword evidence="4" id="KW-0255">Endonuclease</keyword>
<dbReference type="Proteomes" id="UP000235672">
    <property type="component" value="Unassembled WGS sequence"/>
</dbReference>
<comment type="catalytic activity">
    <reaction evidence="8">
        <text>[RNA] containing guanosine + H2O = an [RNA fragment]-3'-guanosine-3'-phosphate + a 5'-hydroxy-ribonucleotide-3'-[RNA fragment].</text>
        <dbReference type="EC" id="4.6.1.24"/>
    </reaction>
</comment>
<accession>A0A2J6PDL9</accession>
<keyword evidence="11" id="KW-1185">Reference proteome</keyword>
<dbReference type="AlphaFoldDB" id="A0A2J6PDL9"/>
<dbReference type="GO" id="GO:0016787">
    <property type="term" value="F:hydrolase activity"/>
    <property type="evidence" value="ECO:0007669"/>
    <property type="project" value="UniProtKB-KW"/>
</dbReference>
<evidence type="ECO:0000256" key="4">
    <source>
        <dbReference type="ARBA" id="ARBA00022759"/>
    </source>
</evidence>
<dbReference type="OrthoDB" id="5425539at2759"/>
<keyword evidence="9" id="KW-0732">Signal</keyword>